<evidence type="ECO:0000256" key="1">
    <source>
        <dbReference type="SAM" id="SignalP"/>
    </source>
</evidence>
<feature type="chain" id="PRO_5034111647" description="Secreted protein" evidence="1">
    <location>
        <begin position="22"/>
        <end position="372"/>
    </location>
</feature>
<gene>
    <name evidence="2" type="ORF">FALBO_16097</name>
</gene>
<evidence type="ECO:0008006" key="4">
    <source>
        <dbReference type="Google" id="ProtNLM"/>
    </source>
</evidence>
<evidence type="ECO:0000313" key="3">
    <source>
        <dbReference type="Proteomes" id="UP000554235"/>
    </source>
</evidence>
<evidence type="ECO:0000313" key="2">
    <source>
        <dbReference type="EMBL" id="KAF4452872.1"/>
    </source>
</evidence>
<proteinExistence type="predicted"/>
<organism evidence="2 3">
    <name type="scientific">Fusarium albosuccineum</name>
    <dbReference type="NCBI Taxonomy" id="1237068"/>
    <lineage>
        <taxon>Eukaryota</taxon>
        <taxon>Fungi</taxon>
        <taxon>Dikarya</taxon>
        <taxon>Ascomycota</taxon>
        <taxon>Pezizomycotina</taxon>
        <taxon>Sordariomycetes</taxon>
        <taxon>Hypocreomycetidae</taxon>
        <taxon>Hypocreales</taxon>
        <taxon>Nectriaceae</taxon>
        <taxon>Fusarium</taxon>
        <taxon>Fusarium decemcellulare species complex</taxon>
    </lineage>
</organism>
<dbReference type="PANTHER" id="PTHR41775:SF1">
    <property type="entry name" value="PEPTIDASE M6-LIKE DOMAIN-CONTAINING PROTEIN"/>
    <property type="match status" value="1"/>
</dbReference>
<sequence length="372" mass="40212">MSKSLTRVYALLFAVASLSQADSSACKLPAIPRVDLSSGFIEQANYECAPRTGTLKGLMIFVDFSDEPATETPTEMRDIFIPGTADYKFYRMPKTAADYDFERGITYQQHLDYILDAFNLWQKTATTPSPSGDEPLTDVLYIITTANAKSISTSATLSAPVHDSNNNWIARRAVTLGPDDQSIWSLTLSHETGHCLCLPDMYPLAGGDPASWAGNWDLMATLQGLTQNFFAWNKWRLGWITDDQVECVTEKGSTTHKLTALEKAGGVKAVVIKQSETQALVAEARSKTGGDAESCPPGVLLYTVATDKATGQGPFHIVDANPGGSNSCGYNEFDDALLSVNGAKSVTVDDFGVTVTVTGQQGDEYTIKVEKS</sequence>
<accession>A0A8H4KKI6</accession>
<dbReference type="AlphaFoldDB" id="A0A8H4KKI6"/>
<dbReference type="PANTHER" id="PTHR41775">
    <property type="entry name" value="SECRETED PROTEIN-RELATED"/>
    <property type="match status" value="1"/>
</dbReference>
<name>A0A8H4KKI6_9HYPO</name>
<dbReference type="OrthoDB" id="3941110at2759"/>
<reference evidence="2 3" key="1">
    <citation type="submission" date="2020-01" db="EMBL/GenBank/DDBJ databases">
        <title>Identification and distribution of gene clusters putatively required for synthesis of sphingolipid metabolism inhibitors in phylogenetically diverse species of the filamentous fungus Fusarium.</title>
        <authorList>
            <person name="Kim H.-S."/>
            <person name="Busman M."/>
            <person name="Brown D.W."/>
            <person name="Divon H."/>
            <person name="Uhlig S."/>
            <person name="Proctor R.H."/>
        </authorList>
    </citation>
    <scope>NUCLEOTIDE SEQUENCE [LARGE SCALE GENOMIC DNA]</scope>
    <source>
        <strain evidence="2 3">NRRL 20459</strain>
    </source>
</reference>
<keyword evidence="1" id="KW-0732">Signal</keyword>
<dbReference type="Proteomes" id="UP000554235">
    <property type="component" value="Unassembled WGS sequence"/>
</dbReference>
<protein>
    <recommendedName>
        <fullName evidence="4">Secreted protein</fullName>
    </recommendedName>
</protein>
<feature type="signal peptide" evidence="1">
    <location>
        <begin position="1"/>
        <end position="21"/>
    </location>
</feature>
<dbReference type="EMBL" id="JAADYS010002931">
    <property type="protein sequence ID" value="KAF4452872.1"/>
    <property type="molecule type" value="Genomic_DNA"/>
</dbReference>
<comment type="caution">
    <text evidence="2">The sequence shown here is derived from an EMBL/GenBank/DDBJ whole genome shotgun (WGS) entry which is preliminary data.</text>
</comment>
<keyword evidence="3" id="KW-1185">Reference proteome</keyword>